<keyword evidence="6" id="KW-0479">Metal-binding</keyword>
<comment type="subcellular location">
    <subcellularLocation>
        <location evidence="3">Cytoplasm</location>
        <location evidence="3">Perinuclear region</location>
    </subcellularLocation>
    <subcellularLocation>
        <location evidence="2">Lysosome</location>
    </subcellularLocation>
    <subcellularLocation>
        <location evidence="1">Nucleus</location>
    </subcellularLocation>
</comment>
<dbReference type="Pfam" id="PF22697">
    <property type="entry name" value="SOS1_NGEF_PH"/>
    <property type="match status" value="1"/>
</dbReference>
<evidence type="ECO:0000256" key="12">
    <source>
        <dbReference type="ARBA" id="ARBA00068858"/>
    </source>
</evidence>
<dbReference type="KEGG" id="lcm:102354984"/>
<dbReference type="SMART" id="SM00233">
    <property type="entry name" value="PH"/>
    <property type="match status" value="1"/>
</dbReference>
<dbReference type="Proteomes" id="UP000008672">
    <property type="component" value="Unassembled WGS sequence"/>
</dbReference>
<dbReference type="GeneID" id="102354984"/>
<dbReference type="RefSeq" id="XP_006008746.1">
    <property type="nucleotide sequence ID" value="XM_006008684.2"/>
</dbReference>
<accession>H3ALM8</accession>
<evidence type="ECO:0000256" key="2">
    <source>
        <dbReference type="ARBA" id="ARBA00004371"/>
    </source>
</evidence>
<dbReference type="SMART" id="SM00064">
    <property type="entry name" value="FYVE"/>
    <property type="match status" value="1"/>
</dbReference>
<dbReference type="GO" id="GO:0005764">
    <property type="term" value="C:lysosome"/>
    <property type="evidence" value="ECO:0007669"/>
    <property type="project" value="UniProtKB-SubCell"/>
</dbReference>
<dbReference type="InterPro" id="IPR055251">
    <property type="entry name" value="SOS1_NGEF_PH"/>
</dbReference>
<name>H3ALM8_LATCH</name>
<keyword evidence="10" id="KW-0539">Nucleus</keyword>
<dbReference type="Gene3D" id="2.30.29.30">
    <property type="entry name" value="Pleckstrin-homology domain (PH domain)/Phosphotyrosine-binding domain (PTB)"/>
    <property type="match status" value="1"/>
</dbReference>
<keyword evidence="18" id="KW-1185">Reference proteome</keyword>
<dbReference type="GeneTree" id="ENSGT00940000160728"/>
<evidence type="ECO:0000256" key="6">
    <source>
        <dbReference type="ARBA" id="ARBA00022723"/>
    </source>
</evidence>
<dbReference type="InterPro" id="IPR001849">
    <property type="entry name" value="PH_domain"/>
</dbReference>
<dbReference type="PROSITE" id="PS50003">
    <property type="entry name" value="PH_DOMAIN"/>
    <property type="match status" value="1"/>
</dbReference>
<keyword evidence="4" id="KW-0963">Cytoplasm</keyword>
<reference evidence="17" key="2">
    <citation type="submission" date="2025-08" db="UniProtKB">
        <authorList>
            <consortium name="Ensembl"/>
        </authorList>
    </citation>
    <scope>IDENTIFICATION</scope>
</reference>
<feature type="domain" description="FYVE-type" evidence="16">
    <location>
        <begin position="152"/>
        <end position="212"/>
    </location>
</feature>
<dbReference type="CTD" id="79156"/>
<dbReference type="InterPro" id="IPR000306">
    <property type="entry name" value="Znf_FYVE"/>
</dbReference>
<sequence length="274" mass="31218">MVDHLAYTEINADRISCVENCFGASGQPLAKPGRVLVGEGILTKVCRREPKPKVFFLFNDILVYGSIVINKKKYNSQHIIPLEHVTLENLPDTDHLKNVWIIKTVKKSFIVSAASSTEKMEWISHTERMVKQLLEKIGKEPTTEHAAVWVPDKATDICMRCTKSKFSALNRRHHCRKCGFVVCGACSRNRFVLPMISPNPLRVCGLCYKHLEAVRRKEAEEERQQLEAYYSAMPTYEASSDEDSDEKATDEKAEEWPGQEAFYSSNTTWSSFHS</sequence>
<dbReference type="GO" id="GO:0035091">
    <property type="term" value="F:phosphatidylinositol binding"/>
    <property type="evidence" value="ECO:0007669"/>
    <property type="project" value="TreeGrafter"/>
</dbReference>
<feature type="domain" description="PH" evidence="15">
    <location>
        <begin position="35"/>
        <end position="131"/>
    </location>
</feature>
<dbReference type="FunFam" id="3.30.40.10:FF:000284">
    <property type="entry name" value="pleckstrin homology domain-containing family F member 1"/>
    <property type="match status" value="1"/>
</dbReference>
<evidence type="ECO:0000256" key="8">
    <source>
        <dbReference type="ARBA" id="ARBA00022833"/>
    </source>
</evidence>
<organism evidence="17 18">
    <name type="scientific">Latimeria chalumnae</name>
    <name type="common">Coelacanth</name>
    <dbReference type="NCBI Taxonomy" id="7897"/>
    <lineage>
        <taxon>Eukaryota</taxon>
        <taxon>Metazoa</taxon>
        <taxon>Chordata</taxon>
        <taxon>Craniata</taxon>
        <taxon>Vertebrata</taxon>
        <taxon>Euteleostomi</taxon>
        <taxon>Coelacanthiformes</taxon>
        <taxon>Coelacanthidae</taxon>
        <taxon>Latimeria</taxon>
    </lineage>
</organism>
<dbReference type="GO" id="GO:0008270">
    <property type="term" value="F:zinc ion binding"/>
    <property type="evidence" value="ECO:0007669"/>
    <property type="project" value="UniProtKB-KW"/>
</dbReference>
<keyword evidence="9" id="KW-0458">Lysosome</keyword>
<evidence type="ECO:0000256" key="9">
    <source>
        <dbReference type="ARBA" id="ARBA00023228"/>
    </source>
</evidence>
<dbReference type="CDD" id="cd01218">
    <property type="entry name" value="PH_Phafin2-like"/>
    <property type="match status" value="1"/>
</dbReference>
<dbReference type="GO" id="GO:0008333">
    <property type="term" value="P:endosome to lysosome transport"/>
    <property type="evidence" value="ECO:0007669"/>
    <property type="project" value="TreeGrafter"/>
</dbReference>
<dbReference type="InterPro" id="IPR037871">
    <property type="entry name" value="PH_Phafin"/>
</dbReference>
<reference evidence="17" key="3">
    <citation type="submission" date="2025-09" db="UniProtKB">
        <authorList>
            <consortium name="Ensembl"/>
        </authorList>
    </citation>
    <scope>IDENTIFICATION</scope>
</reference>
<dbReference type="InterPro" id="IPR011993">
    <property type="entry name" value="PH-like_dom_sf"/>
</dbReference>
<evidence type="ECO:0000256" key="1">
    <source>
        <dbReference type="ARBA" id="ARBA00004123"/>
    </source>
</evidence>
<evidence type="ECO:0000256" key="11">
    <source>
        <dbReference type="ARBA" id="ARBA00058022"/>
    </source>
</evidence>
<dbReference type="InParanoid" id="H3ALM8"/>
<dbReference type="GO" id="GO:0005634">
    <property type="term" value="C:nucleus"/>
    <property type="evidence" value="ECO:0007669"/>
    <property type="project" value="UniProtKB-SubCell"/>
</dbReference>
<dbReference type="SUPFAM" id="SSF57903">
    <property type="entry name" value="FYVE/PHD zinc finger"/>
    <property type="match status" value="1"/>
</dbReference>
<keyword evidence="7 13" id="KW-0863">Zinc-finger</keyword>
<dbReference type="SUPFAM" id="SSF50729">
    <property type="entry name" value="PH domain-like"/>
    <property type="match status" value="1"/>
</dbReference>
<gene>
    <name evidence="17" type="primary">PLEKHF1</name>
</gene>
<evidence type="ECO:0000313" key="18">
    <source>
        <dbReference type="Proteomes" id="UP000008672"/>
    </source>
</evidence>
<dbReference type="InterPro" id="IPR013083">
    <property type="entry name" value="Znf_RING/FYVE/PHD"/>
</dbReference>
<evidence type="ECO:0000256" key="7">
    <source>
        <dbReference type="ARBA" id="ARBA00022771"/>
    </source>
</evidence>
<dbReference type="FunCoup" id="H3ALM8">
    <property type="interactions" value="140"/>
</dbReference>
<protein>
    <recommendedName>
        <fullName evidence="12">Pleckstrin homology domain-containing family F member 1</fullName>
    </recommendedName>
</protein>
<dbReference type="Gene3D" id="3.30.40.10">
    <property type="entry name" value="Zinc/RING finger domain, C3HC4 (zinc finger)"/>
    <property type="match status" value="1"/>
</dbReference>
<dbReference type="AlphaFoldDB" id="H3ALM8"/>
<dbReference type="InterPro" id="IPR051765">
    <property type="entry name" value="PH_domain-containing_F"/>
</dbReference>
<dbReference type="FunFam" id="2.30.29.30:FF:000247">
    <property type="entry name" value="pleckstrin homology domain-containing family F member 1"/>
    <property type="match status" value="1"/>
</dbReference>
<dbReference type="GO" id="GO:0010508">
    <property type="term" value="P:positive regulation of autophagy"/>
    <property type="evidence" value="ECO:0007669"/>
    <property type="project" value="TreeGrafter"/>
</dbReference>
<dbReference type="OMA" id="DDKADQW"/>
<dbReference type="GO" id="GO:2001244">
    <property type="term" value="P:positive regulation of intrinsic apoptotic signaling pathway"/>
    <property type="evidence" value="ECO:0007669"/>
    <property type="project" value="TreeGrafter"/>
</dbReference>
<feature type="compositionally biased region" description="Basic and acidic residues" evidence="14">
    <location>
        <begin position="246"/>
        <end position="255"/>
    </location>
</feature>
<evidence type="ECO:0000313" key="17">
    <source>
        <dbReference type="Ensembl" id="ENSLACP00000010549.1"/>
    </source>
</evidence>
<evidence type="ECO:0000256" key="4">
    <source>
        <dbReference type="ARBA" id="ARBA00022490"/>
    </source>
</evidence>
<dbReference type="PANTHER" id="PTHR46280:SF2">
    <property type="entry name" value="PLECKSTRIN HOMOLOGY DOMAIN-CONTAINING FAMILY F MEMBER 1"/>
    <property type="match status" value="1"/>
</dbReference>
<dbReference type="HOGENOM" id="CLU_064864_2_0_1"/>
<dbReference type="InterPro" id="IPR011011">
    <property type="entry name" value="Znf_FYVE_PHD"/>
</dbReference>
<evidence type="ECO:0000256" key="5">
    <source>
        <dbReference type="ARBA" id="ARBA00022703"/>
    </source>
</evidence>
<evidence type="ECO:0000256" key="14">
    <source>
        <dbReference type="SAM" id="MobiDB-lite"/>
    </source>
</evidence>
<dbReference type="GO" id="GO:0006915">
    <property type="term" value="P:apoptotic process"/>
    <property type="evidence" value="ECO:0007669"/>
    <property type="project" value="UniProtKB-KW"/>
</dbReference>
<evidence type="ECO:0000259" key="15">
    <source>
        <dbReference type="PROSITE" id="PS50003"/>
    </source>
</evidence>
<dbReference type="Pfam" id="PF01363">
    <property type="entry name" value="FYVE"/>
    <property type="match status" value="1"/>
</dbReference>
<evidence type="ECO:0000256" key="3">
    <source>
        <dbReference type="ARBA" id="ARBA00004556"/>
    </source>
</evidence>
<dbReference type="OrthoDB" id="70570at2759"/>
<dbReference type="GO" id="GO:0005769">
    <property type="term" value="C:early endosome"/>
    <property type="evidence" value="ECO:0007669"/>
    <property type="project" value="TreeGrafter"/>
</dbReference>
<dbReference type="GO" id="GO:0007032">
    <property type="term" value="P:endosome organization"/>
    <property type="evidence" value="ECO:0007669"/>
    <property type="project" value="TreeGrafter"/>
</dbReference>
<proteinExistence type="predicted"/>
<dbReference type="PANTHER" id="PTHR46280">
    <property type="entry name" value="PLECKSTRIN HOMOLOGY DOMAIN-CONTAINING FAMILY F MEMBER 2-RELATED"/>
    <property type="match status" value="1"/>
</dbReference>
<dbReference type="InterPro" id="IPR017455">
    <property type="entry name" value="Znf_FYVE-rel"/>
</dbReference>
<dbReference type="GO" id="GO:0048471">
    <property type="term" value="C:perinuclear region of cytoplasm"/>
    <property type="evidence" value="ECO:0007669"/>
    <property type="project" value="UniProtKB-SubCell"/>
</dbReference>
<evidence type="ECO:0000259" key="16">
    <source>
        <dbReference type="PROSITE" id="PS50178"/>
    </source>
</evidence>
<keyword evidence="8" id="KW-0862">Zinc</keyword>
<evidence type="ECO:0000256" key="10">
    <source>
        <dbReference type="ARBA" id="ARBA00023242"/>
    </source>
</evidence>
<evidence type="ECO:0000256" key="13">
    <source>
        <dbReference type="PROSITE-ProRule" id="PRU00091"/>
    </source>
</evidence>
<dbReference type="PROSITE" id="PS50178">
    <property type="entry name" value="ZF_FYVE"/>
    <property type="match status" value="1"/>
</dbReference>
<dbReference type="Ensembl" id="ENSLACT00000010628.1">
    <property type="protein sequence ID" value="ENSLACP00000010549.1"/>
    <property type="gene ID" value="ENSLACG00000009295.1"/>
</dbReference>
<feature type="compositionally biased region" description="Polar residues" evidence="14">
    <location>
        <begin position="262"/>
        <end position="274"/>
    </location>
</feature>
<reference evidence="18" key="1">
    <citation type="submission" date="2011-08" db="EMBL/GenBank/DDBJ databases">
        <title>The draft genome of Latimeria chalumnae.</title>
        <authorList>
            <person name="Di Palma F."/>
            <person name="Alfoldi J."/>
            <person name="Johnson J."/>
            <person name="Berlin A."/>
            <person name="Gnerre S."/>
            <person name="Jaffe D."/>
            <person name="MacCallum I."/>
            <person name="Young S."/>
            <person name="Walker B.J."/>
            <person name="Lander E."/>
            <person name="Lindblad-Toh K."/>
        </authorList>
    </citation>
    <scope>NUCLEOTIDE SEQUENCE [LARGE SCALE GENOMIC DNA]</scope>
    <source>
        <strain evidence="18">Wild caught</strain>
    </source>
</reference>
<dbReference type="eggNOG" id="KOG1729">
    <property type="taxonomic scope" value="Eukaryota"/>
</dbReference>
<dbReference type="STRING" id="7897.ENSLACP00000010549"/>
<dbReference type="EMBL" id="AFYH01198976">
    <property type="status" value="NOT_ANNOTATED_CDS"/>
    <property type="molecule type" value="Genomic_DNA"/>
</dbReference>
<dbReference type="Bgee" id="ENSLACG00000009295">
    <property type="expression patterns" value="Expressed in pelvic fin and 3 other cell types or tissues"/>
</dbReference>
<keyword evidence="5" id="KW-0053">Apoptosis</keyword>
<feature type="region of interest" description="Disordered" evidence="14">
    <location>
        <begin position="230"/>
        <end position="274"/>
    </location>
</feature>
<comment type="function">
    <text evidence="11">May induce apoptosis through the lysosomal-mitochondrial pathway. Translocates to the lysosome initiating the permeabilization of lysosomal membrane (LMP) and resulting in the release of CTSD and CTSL to the cytoplasm. Triggers the caspase-independent apoptosis by altering mitochondrial membrane permeabilization (MMP) resulting in the release of PDCD8.</text>
</comment>